<proteinExistence type="predicted"/>
<reference evidence="3" key="1">
    <citation type="journal article" date="2025" name="Foods">
        <title>Unveiling the Microbial Signatures of Arabica Coffee Cherries: Insights into Ripeness Specific Diversity, Functional Traits, and Implications for Quality and Safety.</title>
        <authorList>
            <consortium name="RefSeq"/>
            <person name="Tenea G.N."/>
            <person name="Cifuentes V."/>
            <person name="Reyes P."/>
            <person name="Cevallos-Vallejos M."/>
        </authorList>
    </citation>
    <scope>NUCLEOTIDE SEQUENCE [LARGE SCALE GENOMIC DNA]</scope>
</reference>
<accession>A0ABM4VTM6</accession>
<dbReference type="InterPro" id="IPR045026">
    <property type="entry name" value="LIMYB"/>
</dbReference>
<feature type="region of interest" description="Disordered" evidence="1">
    <location>
        <begin position="226"/>
        <end position="271"/>
    </location>
</feature>
<name>A0ABM4VTM6_COFAR</name>
<feature type="compositionally biased region" description="Basic and acidic residues" evidence="1">
    <location>
        <begin position="251"/>
        <end position="262"/>
    </location>
</feature>
<dbReference type="PANTHER" id="PTHR47584:SF14">
    <property type="entry name" value="L10-INTERACTING MYB DOMAIN-CONTAINING PROTEIN-LIKE"/>
    <property type="match status" value="1"/>
</dbReference>
<evidence type="ECO:0000313" key="4">
    <source>
        <dbReference type="RefSeq" id="XP_071922884.1"/>
    </source>
</evidence>
<protein>
    <recommendedName>
        <fullName evidence="2">Myb/SANT-like domain-containing protein</fullName>
    </recommendedName>
</protein>
<evidence type="ECO:0000313" key="3">
    <source>
        <dbReference type="Proteomes" id="UP001652660"/>
    </source>
</evidence>
<dbReference type="InterPro" id="IPR024752">
    <property type="entry name" value="Myb/SANT-like_dom"/>
</dbReference>
<dbReference type="GeneID" id="113731093"/>
<reference evidence="4" key="2">
    <citation type="submission" date="2025-08" db="UniProtKB">
        <authorList>
            <consortium name="RefSeq"/>
        </authorList>
    </citation>
    <scope>IDENTIFICATION</scope>
    <source>
        <tissue evidence="4">Leaves</tissue>
    </source>
</reference>
<feature type="domain" description="Myb/SANT-like" evidence="2">
    <location>
        <begin position="68"/>
        <end position="152"/>
    </location>
</feature>
<feature type="compositionally biased region" description="Pro residues" evidence="1">
    <location>
        <begin position="296"/>
        <end position="310"/>
    </location>
</feature>
<evidence type="ECO:0000256" key="1">
    <source>
        <dbReference type="SAM" id="MobiDB-lite"/>
    </source>
</evidence>
<dbReference type="RefSeq" id="XP_071922884.1">
    <property type="nucleotide sequence ID" value="XM_072066783.1"/>
</dbReference>
<dbReference type="Pfam" id="PF12776">
    <property type="entry name" value="Myb_DNA-bind_3"/>
    <property type="match status" value="1"/>
</dbReference>
<gene>
    <name evidence="4" type="primary">LOC113731093</name>
</gene>
<feature type="region of interest" description="Disordered" evidence="1">
    <location>
        <begin position="287"/>
        <end position="316"/>
    </location>
</feature>
<keyword evidence="3" id="KW-1185">Reference proteome</keyword>
<dbReference type="PANTHER" id="PTHR47584">
    <property type="match status" value="1"/>
</dbReference>
<dbReference type="Proteomes" id="UP001652660">
    <property type="component" value="Chromosome 1e"/>
</dbReference>
<evidence type="ECO:0000259" key="2">
    <source>
        <dbReference type="Pfam" id="PF12776"/>
    </source>
</evidence>
<sequence>MPPRTRSISRVAKLLLPDPVTTVWSECGENNLQLCITNYFKCKKPMAGKVGSSRQGRAQFPMERELEFAEYLVEIKRDNRMNKGNLKSEVFPAIVDKFAKKGCHFDRNQIKAKYYALRQMTQEYNRMRLRVTGAGWDPLLQTVTMDESKWQAIIKENPSFETFHNKDCRVFYMLSEVFDKMDAQGRYARDSNQPPVDINDEIRVRQSQALNNMGGQSMEHVDLTDEMISPMPPTGKSDAKHSKSKGKGKRKTPESSTGRDTDLPPGLSRTSYNNAISWMDATFASDRNTSQTVDAPAPPPAATPAPPPPIYVDDDPFSPLKADAALTKIEEGLPEKVYIKAAVKLADSADHRKMFLSQKNEARMRLYAMTIGGGEIDD</sequence>
<organism evidence="3 4">
    <name type="scientific">Coffea arabica</name>
    <name type="common">Arabian coffee</name>
    <dbReference type="NCBI Taxonomy" id="13443"/>
    <lineage>
        <taxon>Eukaryota</taxon>
        <taxon>Viridiplantae</taxon>
        <taxon>Streptophyta</taxon>
        <taxon>Embryophyta</taxon>
        <taxon>Tracheophyta</taxon>
        <taxon>Spermatophyta</taxon>
        <taxon>Magnoliopsida</taxon>
        <taxon>eudicotyledons</taxon>
        <taxon>Gunneridae</taxon>
        <taxon>Pentapetalae</taxon>
        <taxon>asterids</taxon>
        <taxon>lamiids</taxon>
        <taxon>Gentianales</taxon>
        <taxon>Rubiaceae</taxon>
        <taxon>Ixoroideae</taxon>
        <taxon>Gardenieae complex</taxon>
        <taxon>Bertiereae - Coffeeae clade</taxon>
        <taxon>Coffeeae</taxon>
        <taxon>Coffea</taxon>
    </lineage>
</organism>